<feature type="compositionally biased region" description="Basic and acidic residues" evidence="1">
    <location>
        <begin position="423"/>
        <end position="441"/>
    </location>
</feature>
<reference evidence="3 4" key="1">
    <citation type="submission" date="2019-06" db="EMBL/GenBank/DDBJ databases">
        <title>Wine fermentation using esterase from Monascus purpureus.</title>
        <authorList>
            <person name="Geng C."/>
            <person name="Zhang Y."/>
        </authorList>
    </citation>
    <scope>NUCLEOTIDE SEQUENCE [LARGE SCALE GENOMIC DNA]</scope>
    <source>
        <strain evidence="3">HQ1</strain>
    </source>
</reference>
<feature type="region of interest" description="Disordered" evidence="1">
    <location>
        <begin position="1"/>
        <end position="35"/>
    </location>
</feature>
<sequence length="461" mass="51476">MADGTEGGGRIVPIVSRSQSSPKAPEAVSKRTRKGKRNGLFSEPECLHIPCLDDLGLYALPTEGDGIHLLSSSNNTEKSRQLIVLGNCLYYALSDQVYGDFTHGEEIRTRLADHMSENKEYFMSFIAASGGERRAPRRAASLAVRYSSCPSLPSTANRPSAKDHEQSFDTKVAYSRKSGVWGGAEEIQAFCQSFKLDVNVYTMYGVQRFRDVNAPEGEERATVHIAFHDFNHYSSVRHKDGPHTGPPCIPKKLKVKKEERHAERANSDTAVDMATPWKISVIQEGLGGKYTRETIVDMLQQCRGNIDRAFFNLIDEDGAQTDTMAPKMPLRQLLHDSRSSSPFSTGSKRSAESDPEEEDPRPANRRARGRGREQKKRILPDVTVGIAFRDDQNDLISLRLRVSPDMESKDAATGSHPETNQDSGRETEQRVSREHQTEPIRGKSLRRSCRTTKIRNLNEGS</sequence>
<organism evidence="3 4">
    <name type="scientific">Monascus purpureus</name>
    <name type="common">Red mold</name>
    <name type="synonym">Monascus anka</name>
    <dbReference type="NCBI Taxonomy" id="5098"/>
    <lineage>
        <taxon>Eukaryota</taxon>
        <taxon>Fungi</taxon>
        <taxon>Dikarya</taxon>
        <taxon>Ascomycota</taxon>
        <taxon>Pezizomycotina</taxon>
        <taxon>Eurotiomycetes</taxon>
        <taxon>Eurotiomycetidae</taxon>
        <taxon>Eurotiales</taxon>
        <taxon>Aspergillaceae</taxon>
        <taxon>Monascus</taxon>
    </lineage>
</organism>
<gene>
    <name evidence="3" type="ORF">MPDQ_006153</name>
</gene>
<protein>
    <recommendedName>
        <fullName evidence="2">OTU domain-containing protein</fullName>
    </recommendedName>
</protein>
<feature type="compositionally biased region" description="Gly residues" evidence="1">
    <location>
        <begin position="1"/>
        <end position="10"/>
    </location>
</feature>
<dbReference type="InterPro" id="IPR050704">
    <property type="entry name" value="Peptidase_C85-like"/>
</dbReference>
<dbReference type="Pfam" id="PF02338">
    <property type="entry name" value="OTU"/>
    <property type="match status" value="1"/>
</dbReference>
<feature type="compositionally biased region" description="Polar residues" evidence="1">
    <location>
        <begin position="339"/>
        <end position="348"/>
    </location>
</feature>
<dbReference type="STRING" id="5098.A0A507R4V9"/>
<evidence type="ECO:0000313" key="4">
    <source>
        <dbReference type="Proteomes" id="UP000319663"/>
    </source>
</evidence>
<dbReference type="EMBL" id="VIFY01000005">
    <property type="protein sequence ID" value="TQB76972.1"/>
    <property type="molecule type" value="Genomic_DNA"/>
</dbReference>
<dbReference type="InterPro" id="IPR038765">
    <property type="entry name" value="Papain-like_cys_pep_sf"/>
</dbReference>
<feature type="region of interest" description="Disordered" evidence="1">
    <location>
        <begin position="405"/>
        <end position="461"/>
    </location>
</feature>
<evidence type="ECO:0000256" key="1">
    <source>
        <dbReference type="SAM" id="MobiDB-lite"/>
    </source>
</evidence>
<dbReference type="AlphaFoldDB" id="A0A507R4V9"/>
<feature type="domain" description="OTU" evidence="2">
    <location>
        <begin position="57"/>
        <end position="239"/>
    </location>
</feature>
<name>A0A507R4V9_MONPU</name>
<dbReference type="Gene3D" id="3.90.70.80">
    <property type="match status" value="1"/>
</dbReference>
<accession>A0A507R4V9</accession>
<evidence type="ECO:0000313" key="3">
    <source>
        <dbReference type="EMBL" id="TQB76972.1"/>
    </source>
</evidence>
<feature type="compositionally biased region" description="Basic residues" evidence="1">
    <location>
        <begin position="443"/>
        <end position="453"/>
    </location>
</feature>
<dbReference type="PROSITE" id="PS50802">
    <property type="entry name" value="OTU"/>
    <property type="match status" value="1"/>
</dbReference>
<comment type="caution">
    <text evidence="3">The sequence shown here is derived from an EMBL/GenBank/DDBJ whole genome shotgun (WGS) entry which is preliminary data.</text>
</comment>
<dbReference type="OrthoDB" id="409956at2759"/>
<dbReference type="Proteomes" id="UP000319663">
    <property type="component" value="Unassembled WGS sequence"/>
</dbReference>
<dbReference type="PANTHER" id="PTHR12419:SF7">
    <property type="entry name" value="OTU DOMAIN-CONTAINING PROTEIN 3"/>
    <property type="match status" value="1"/>
</dbReference>
<evidence type="ECO:0000259" key="2">
    <source>
        <dbReference type="PROSITE" id="PS50802"/>
    </source>
</evidence>
<dbReference type="GO" id="GO:0016579">
    <property type="term" value="P:protein deubiquitination"/>
    <property type="evidence" value="ECO:0007669"/>
    <property type="project" value="TreeGrafter"/>
</dbReference>
<dbReference type="SUPFAM" id="SSF54001">
    <property type="entry name" value="Cysteine proteinases"/>
    <property type="match status" value="1"/>
</dbReference>
<dbReference type="CDD" id="cd22756">
    <property type="entry name" value="OTU_OTUD3-like"/>
    <property type="match status" value="1"/>
</dbReference>
<feature type="region of interest" description="Disordered" evidence="1">
    <location>
        <begin position="335"/>
        <end position="376"/>
    </location>
</feature>
<dbReference type="PANTHER" id="PTHR12419">
    <property type="entry name" value="OTU DOMAIN CONTAINING PROTEIN"/>
    <property type="match status" value="1"/>
</dbReference>
<keyword evidence="4" id="KW-1185">Reference proteome</keyword>
<proteinExistence type="predicted"/>
<dbReference type="GO" id="GO:0004843">
    <property type="term" value="F:cysteine-type deubiquitinase activity"/>
    <property type="evidence" value="ECO:0007669"/>
    <property type="project" value="TreeGrafter"/>
</dbReference>
<dbReference type="InterPro" id="IPR003323">
    <property type="entry name" value="OTU_dom"/>
</dbReference>